<evidence type="ECO:0000256" key="1">
    <source>
        <dbReference type="ARBA" id="ARBA00012513"/>
    </source>
</evidence>
<keyword evidence="3" id="KW-0808">Transferase</keyword>
<keyword evidence="6 7" id="KW-0067">ATP-binding</keyword>
<feature type="binding site" evidence="7">
    <location>
        <position position="43"/>
    </location>
    <ligand>
        <name>ATP</name>
        <dbReference type="ChEBI" id="CHEBI:30616"/>
    </ligand>
</feature>
<dbReference type="PANTHER" id="PTHR43289:SF6">
    <property type="entry name" value="SERINE_THREONINE-PROTEIN KINASE NEKL-3"/>
    <property type="match status" value="1"/>
</dbReference>
<dbReference type="Gene3D" id="1.10.510.10">
    <property type="entry name" value="Transferase(Phosphotransferase) domain 1"/>
    <property type="match status" value="1"/>
</dbReference>
<evidence type="ECO:0000256" key="6">
    <source>
        <dbReference type="ARBA" id="ARBA00022840"/>
    </source>
</evidence>
<evidence type="ECO:0000256" key="8">
    <source>
        <dbReference type="SAM" id="Phobius"/>
    </source>
</evidence>
<comment type="caution">
    <text evidence="10">The sequence shown here is derived from an EMBL/GenBank/DDBJ whole genome shotgun (WGS) entry which is preliminary data.</text>
</comment>
<name>A0A5C5BFY0_9MICO</name>
<dbReference type="EC" id="2.7.11.1" evidence="1"/>
<evidence type="ECO:0000313" key="10">
    <source>
        <dbReference type="EMBL" id="TNU76273.1"/>
    </source>
</evidence>
<keyword evidence="8" id="KW-0812">Transmembrane</keyword>
<keyword evidence="5 10" id="KW-0418">Kinase</keyword>
<dbReference type="PANTHER" id="PTHR43289">
    <property type="entry name" value="MITOGEN-ACTIVATED PROTEIN KINASE KINASE KINASE 20-RELATED"/>
    <property type="match status" value="1"/>
</dbReference>
<dbReference type="CDD" id="cd14014">
    <property type="entry name" value="STKc_PknB_like"/>
    <property type="match status" value="1"/>
</dbReference>
<dbReference type="Gene3D" id="3.30.200.20">
    <property type="entry name" value="Phosphorylase Kinase, domain 1"/>
    <property type="match status" value="1"/>
</dbReference>
<reference evidence="10 11" key="1">
    <citation type="submission" date="2019-06" db="EMBL/GenBank/DDBJ databases">
        <title>Draft genome sequence of Miniimonas arenae KCTC 19750T isolated from sea sand.</title>
        <authorList>
            <person name="Park S.-J."/>
        </authorList>
    </citation>
    <scope>NUCLEOTIDE SEQUENCE [LARGE SCALE GENOMIC DNA]</scope>
    <source>
        <strain evidence="10 11">KCTC 19750</strain>
    </source>
</reference>
<dbReference type="Pfam" id="PF00069">
    <property type="entry name" value="Pkinase"/>
    <property type="match status" value="1"/>
</dbReference>
<sequence length="482" mass="50173">MTARTSGPPAIDGYTPMALVGHGGHADVYTYQQRSPRRVVAVKVLAAPEGGADTEALSAALEAEADYLAELSRHPSIVTVHSAGVSADGRPYIVMEYCARPGLGSVYRRQRLGVPEVLRIGIRLASAVETAHRAGVLHRDIKPANVLVTDFGWPALADFGIAGAVGAGSAAGVSVPWAAPEVLVRGTADERSDIYSLGATLYALLAQRSPFEVPGADNDPYELMARIERGNPPPVGRPDVPQSLESVLHRALGPAAARYRSAADLGRALQQVELELSLPVTELDLPEVPQRGAAWVDQTGTSINPGEAARQAGPLQPWDPTRVRPIEIADVPEADPRGGHGDGRGAGEGRSARVMLAVVLVLVGTVAAVWLLSRLGSRADPTPTAQATSTLALGTTAPTPTDLTATRVPGGVEVTWVNPSPRTGDTYAWSLSGPGTTGERTIVTEPRALVPAEASAPVCVDVVIVRADGAASMNPGNVCVQD</sequence>
<dbReference type="InterPro" id="IPR017441">
    <property type="entry name" value="Protein_kinase_ATP_BS"/>
</dbReference>
<dbReference type="GO" id="GO:0004674">
    <property type="term" value="F:protein serine/threonine kinase activity"/>
    <property type="evidence" value="ECO:0007669"/>
    <property type="project" value="UniProtKB-KW"/>
</dbReference>
<organism evidence="10 11">
    <name type="scientific">Miniimonas arenae</name>
    <dbReference type="NCBI Taxonomy" id="676201"/>
    <lineage>
        <taxon>Bacteria</taxon>
        <taxon>Bacillati</taxon>
        <taxon>Actinomycetota</taxon>
        <taxon>Actinomycetes</taxon>
        <taxon>Micrococcales</taxon>
        <taxon>Beutenbergiaceae</taxon>
        <taxon>Miniimonas</taxon>
    </lineage>
</organism>
<dbReference type="InterPro" id="IPR008271">
    <property type="entry name" value="Ser/Thr_kinase_AS"/>
</dbReference>
<dbReference type="InterPro" id="IPR011009">
    <property type="entry name" value="Kinase-like_dom_sf"/>
</dbReference>
<dbReference type="GO" id="GO:0005524">
    <property type="term" value="F:ATP binding"/>
    <property type="evidence" value="ECO:0007669"/>
    <property type="project" value="UniProtKB-UniRule"/>
</dbReference>
<keyword evidence="2 10" id="KW-0723">Serine/threonine-protein kinase</keyword>
<dbReference type="OrthoDB" id="9762169at2"/>
<dbReference type="SUPFAM" id="SSF56112">
    <property type="entry name" value="Protein kinase-like (PK-like)"/>
    <property type="match status" value="1"/>
</dbReference>
<dbReference type="PROSITE" id="PS00108">
    <property type="entry name" value="PROTEIN_KINASE_ST"/>
    <property type="match status" value="1"/>
</dbReference>
<dbReference type="InterPro" id="IPR000719">
    <property type="entry name" value="Prot_kinase_dom"/>
</dbReference>
<dbReference type="PROSITE" id="PS00107">
    <property type="entry name" value="PROTEIN_KINASE_ATP"/>
    <property type="match status" value="1"/>
</dbReference>
<feature type="transmembrane region" description="Helical" evidence="8">
    <location>
        <begin position="354"/>
        <end position="372"/>
    </location>
</feature>
<evidence type="ECO:0000256" key="7">
    <source>
        <dbReference type="PROSITE-ProRule" id="PRU10141"/>
    </source>
</evidence>
<evidence type="ECO:0000256" key="5">
    <source>
        <dbReference type="ARBA" id="ARBA00022777"/>
    </source>
</evidence>
<evidence type="ECO:0000256" key="4">
    <source>
        <dbReference type="ARBA" id="ARBA00022741"/>
    </source>
</evidence>
<keyword evidence="8" id="KW-1133">Transmembrane helix</keyword>
<keyword evidence="11" id="KW-1185">Reference proteome</keyword>
<dbReference type="RefSeq" id="WP_139986235.1">
    <property type="nucleotide sequence ID" value="NZ_VENP01000009.1"/>
</dbReference>
<proteinExistence type="predicted"/>
<keyword evidence="4 7" id="KW-0547">Nucleotide-binding</keyword>
<dbReference type="Proteomes" id="UP000313849">
    <property type="component" value="Unassembled WGS sequence"/>
</dbReference>
<evidence type="ECO:0000259" key="9">
    <source>
        <dbReference type="PROSITE" id="PS50011"/>
    </source>
</evidence>
<dbReference type="SMART" id="SM00220">
    <property type="entry name" value="S_TKc"/>
    <property type="match status" value="1"/>
</dbReference>
<feature type="domain" description="Protein kinase" evidence="9">
    <location>
        <begin position="14"/>
        <end position="274"/>
    </location>
</feature>
<evidence type="ECO:0000313" key="11">
    <source>
        <dbReference type="Proteomes" id="UP000313849"/>
    </source>
</evidence>
<dbReference type="EMBL" id="VENP01000009">
    <property type="protein sequence ID" value="TNU76273.1"/>
    <property type="molecule type" value="Genomic_DNA"/>
</dbReference>
<gene>
    <name evidence="10" type="ORF">FH969_04080</name>
</gene>
<protein>
    <recommendedName>
        <fullName evidence="1">non-specific serine/threonine protein kinase</fullName>
        <ecNumber evidence="1">2.7.11.1</ecNumber>
    </recommendedName>
</protein>
<accession>A0A5C5BFY0</accession>
<dbReference type="AlphaFoldDB" id="A0A5C5BFY0"/>
<evidence type="ECO:0000256" key="3">
    <source>
        <dbReference type="ARBA" id="ARBA00022679"/>
    </source>
</evidence>
<dbReference type="PROSITE" id="PS50011">
    <property type="entry name" value="PROTEIN_KINASE_DOM"/>
    <property type="match status" value="1"/>
</dbReference>
<evidence type="ECO:0000256" key="2">
    <source>
        <dbReference type="ARBA" id="ARBA00022527"/>
    </source>
</evidence>
<keyword evidence="8" id="KW-0472">Membrane</keyword>